<sequence>MRQLIIQVPRGNGKAVIDIAKSHNGSNLGRFEGNADEPIAVFGYVTATLATFFIGRDADDDEAELAGAKSIQLLQSEIATLREEIQQLLHQNSQR</sequence>
<dbReference type="AlphaFoldDB" id="A0A3S1AA60"/>
<reference evidence="1 2" key="1">
    <citation type="journal article" date="2019" name="Genome Biol. Evol.">
        <title>Day and night: Metabolic profiles and evolutionary relationships of six axenic non-marine cyanobacteria.</title>
        <authorList>
            <person name="Will S.E."/>
            <person name="Henke P."/>
            <person name="Boedeker C."/>
            <person name="Huang S."/>
            <person name="Brinkmann H."/>
            <person name="Rohde M."/>
            <person name="Jarek M."/>
            <person name="Friedl T."/>
            <person name="Seufert S."/>
            <person name="Schumacher M."/>
            <person name="Overmann J."/>
            <person name="Neumann-Schaal M."/>
            <person name="Petersen J."/>
        </authorList>
    </citation>
    <scope>NUCLEOTIDE SEQUENCE [LARGE SCALE GENOMIC DNA]</scope>
    <source>
        <strain evidence="1 2">SAG 1403-4b</strain>
    </source>
</reference>
<name>A0A3S1AA60_ANAVA</name>
<proteinExistence type="predicted"/>
<dbReference type="OrthoDB" id="9799090at2"/>
<accession>A0A3S1AA60</accession>
<organism evidence="1 2">
    <name type="scientific">Trichormus variabilis SAG 1403-4b</name>
    <dbReference type="NCBI Taxonomy" id="447716"/>
    <lineage>
        <taxon>Bacteria</taxon>
        <taxon>Bacillati</taxon>
        <taxon>Cyanobacteriota</taxon>
        <taxon>Cyanophyceae</taxon>
        <taxon>Nostocales</taxon>
        <taxon>Nostocaceae</taxon>
        <taxon>Trichormus</taxon>
    </lineage>
</organism>
<dbReference type="Proteomes" id="UP000276103">
    <property type="component" value="Unassembled WGS sequence"/>
</dbReference>
<keyword evidence="2" id="KW-1185">Reference proteome</keyword>
<evidence type="ECO:0000313" key="2">
    <source>
        <dbReference type="Proteomes" id="UP000276103"/>
    </source>
</evidence>
<comment type="caution">
    <text evidence="1">The sequence shown here is derived from an EMBL/GenBank/DDBJ whole genome shotgun (WGS) entry which is preliminary data.</text>
</comment>
<evidence type="ECO:0000313" key="1">
    <source>
        <dbReference type="EMBL" id="RUS96485.1"/>
    </source>
</evidence>
<gene>
    <name evidence="1" type="ORF">DSM107003_25820</name>
</gene>
<protein>
    <submittedName>
        <fullName evidence="1">Uncharacterized protein</fullName>
    </submittedName>
</protein>
<dbReference type="EMBL" id="RSCM01000007">
    <property type="protein sequence ID" value="RUS96485.1"/>
    <property type="molecule type" value="Genomic_DNA"/>
</dbReference>